<evidence type="ECO:0000313" key="2">
    <source>
        <dbReference type="Proteomes" id="UP000008370"/>
    </source>
</evidence>
<dbReference type="InParanoid" id="K5WHP9"/>
<dbReference type="KEGG" id="pco:PHACADRAFT_253127"/>
<name>K5WHP9_PHACS</name>
<organism evidence="1 2">
    <name type="scientific">Phanerochaete carnosa (strain HHB-10118-sp)</name>
    <name type="common">White-rot fungus</name>
    <name type="synonym">Peniophora carnosa</name>
    <dbReference type="NCBI Taxonomy" id="650164"/>
    <lineage>
        <taxon>Eukaryota</taxon>
        <taxon>Fungi</taxon>
        <taxon>Dikarya</taxon>
        <taxon>Basidiomycota</taxon>
        <taxon>Agaricomycotina</taxon>
        <taxon>Agaricomycetes</taxon>
        <taxon>Polyporales</taxon>
        <taxon>Phanerochaetaceae</taxon>
        <taxon>Phanerochaete</taxon>
    </lineage>
</organism>
<reference evidence="1 2" key="1">
    <citation type="journal article" date="2012" name="BMC Genomics">
        <title>Comparative genomics of the white-rot fungi, Phanerochaete carnosa and P. chrysosporium, to elucidate the genetic basis of the distinct wood types they colonize.</title>
        <authorList>
            <person name="Suzuki H."/>
            <person name="MacDonald J."/>
            <person name="Syed K."/>
            <person name="Salamov A."/>
            <person name="Hori C."/>
            <person name="Aerts A."/>
            <person name="Henrissat B."/>
            <person name="Wiebenga A."/>
            <person name="vanKuyk P.A."/>
            <person name="Barry K."/>
            <person name="Lindquist E."/>
            <person name="LaButti K."/>
            <person name="Lapidus A."/>
            <person name="Lucas S."/>
            <person name="Coutinho P."/>
            <person name="Gong Y."/>
            <person name="Samejima M."/>
            <person name="Mahadevan R."/>
            <person name="Abou-Zaid M."/>
            <person name="de Vries R.P."/>
            <person name="Igarashi K."/>
            <person name="Yadav J.S."/>
            <person name="Grigoriev I.V."/>
            <person name="Master E.R."/>
        </authorList>
    </citation>
    <scope>NUCLEOTIDE SEQUENCE [LARGE SCALE GENOMIC DNA]</scope>
    <source>
        <strain evidence="1 2">HHB-10118-sp</strain>
    </source>
</reference>
<dbReference type="EMBL" id="JH930470">
    <property type="protein sequence ID" value="EKM58649.1"/>
    <property type="molecule type" value="Genomic_DNA"/>
</dbReference>
<gene>
    <name evidence="1" type="ORF">PHACADRAFT_253127</name>
</gene>
<accession>K5WHP9</accession>
<dbReference type="Proteomes" id="UP000008370">
    <property type="component" value="Unassembled WGS sequence"/>
</dbReference>
<dbReference type="GeneID" id="18915678"/>
<dbReference type="HOGENOM" id="CLU_3087975_0_0_1"/>
<proteinExistence type="predicted"/>
<evidence type="ECO:0000313" key="1">
    <source>
        <dbReference type="EMBL" id="EKM58649.1"/>
    </source>
</evidence>
<dbReference type="RefSeq" id="XP_007393952.1">
    <property type="nucleotide sequence ID" value="XM_007393890.1"/>
</dbReference>
<keyword evidence="2" id="KW-1185">Reference proteome</keyword>
<dbReference type="AlphaFoldDB" id="K5WHP9"/>
<sequence>MTLMCLLPACRTVHKVYEPDTPPSRVAHSAALKSSLRNITSLVLTRLPSIHC</sequence>
<protein>
    <submittedName>
        <fullName evidence="1">Uncharacterized protein</fullName>
    </submittedName>
</protein>